<keyword evidence="2" id="KW-1185">Reference proteome</keyword>
<dbReference type="InterPro" id="IPR005312">
    <property type="entry name" value="DUF1759"/>
</dbReference>
<dbReference type="WBParaSite" id="jg24732">
    <property type="protein sequence ID" value="jg24732"/>
    <property type="gene ID" value="jg24732"/>
</dbReference>
<evidence type="ECO:0000313" key="3">
    <source>
        <dbReference type="WBParaSite" id="jg24732"/>
    </source>
</evidence>
<dbReference type="Proteomes" id="UP000887574">
    <property type="component" value="Unplaced"/>
</dbReference>
<evidence type="ECO:0000256" key="1">
    <source>
        <dbReference type="SAM" id="MobiDB-lite"/>
    </source>
</evidence>
<evidence type="ECO:0000313" key="2">
    <source>
        <dbReference type="Proteomes" id="UP000887574"/>
    </source>
</evidence>
<name>A0A915E0Y2_9BILA</name>
<dbReference type="AlphaFoldDB" id="A0A915E0Y2"/>
<proteinExistence type="predicted"/>
<reference evidence="3" key="1">
    <citation type="submission" date="2022-11" db="UniProtKB">
        <authorList>
            <consortium name="WormBaseParasite"/>
        </authorList>
    </citation>
    <scope>IDENTIFICATION</scope>
</reference>
<dbReference type="PANTHER" id="PTHR22954">
    <property type="entry name" value="RETROVIRAL PROTEASE-RELATED"/>
    <property type="match status" value="1"/>
</dbReference>
<protein>
    <submittedName>
        <fullName evidence="3">Uncharacterized protein</fullName>
    </submittedName>
</protein>
<sequence length="258" mass="29139">MSGPIRRLIAPAKARLIRHTAEVEQLLQNRNDDDEQLVQAEARSLRSKLINVIYLLDRQNAKAANREYLAQTEQEDSFTAALDIGREALESLETEIGDELSTATGATTAPNGDLIPPNQDDQHFLSDDLSSCNLHPHRRQVRTPTTQADVRLPTMQMINFDGNPQNWSAFYEMFKCTIGNQPINDVQKLLYLLSLLQGEAKTSVQGFAVSSANYGIVLQYLKELPKRYRQSSLLWLLQEIPSNLFEKPRKLSRGFVAN</sequence>
<feature type="region of interest" description="Disordered" evidence="1">
    <location>
        <begin position="103"/>
        <end position="126"/>
    </location>
</feature>
<organism evidence="2 3">
    <name type="scientific">Ditylenchus dipsaci</name>
    <dbReference type="NCBI Taxonomy" id="166011"/>
    <lineage>
        <taxon>Eukaryota</taxon>
        <taxon>Metazoa</taxon>
        <taxon>Ecdysozoa</taxon>
        <taxon>Nematoda</taxon>
        <taxon>Chromadorea</taxon>
        <taxon>Rhabditida</taxon>
        <taxon>Tylenchina</taxon>
        <taxon>Tylenchomorpha</taxon>
        <taxon>Sphaerularioidea</taxon>
        <taxon>Anguinidae</taxon>
        <taxon>Anguininae</taxon>
        <taxon>Ditylenchus</taxon>
    </lineage>
</organism>
<dbReference type="PANTHER" id="PTHR22954:SF3">
    <property type="entry name" value="PROTEIN CBG08539"/>
    <property type="match status" value="1"/>
</dbReference>
<dbReference type="Pfam" id="PF03564">
    <property type="entry name" value="DUF1759"/>
    <property type="match status" value="1"/>
</dbReference>
<accession>A0A915E0Y2</accession>